<evidence type="ECO:0000256" key="1">
    <source>
        <dbReference type="SAM" id="MobiDB-lite"/>
    </source>
</evidence>
<accession>A0ABD5RPY0</accession>
<keyword evidence="4" id="KW-1185">Reference proteome</keyword>
<feature type="region of interest" description="Disordered" evidence="1">
    <location>
        <begin position="32"/>
        <end position="95"/>
    </location>
</feature>
<dbReference type="Proteomes" id="UP001596099">
    <property type="component" value="Unassembled WGS sequence"/>
</dbReference>
<sequence>MDTSDTAFVAVLAIGALVVLVLVLFGALSVLGTFDPSPSEDPGPGFMMTETPEGSPARPPTGTSDDQGTNGTETEGTDEAAVAVETGRDGRGDSE</sequence>
<proteinExistence type="predicted"/>
<dbReference type="RefSeq" id="WP_247416426.1">
    <property type="nucleotide sequence ID" value="NZ_JALLGW010000001.1"/>
</dbReference>
<name>A0ABD5RPY0_9EURY</name>
<reference evidence="3 4" key="1">
    <citation type="journal article" date="2019" name="Int. J. Syst. Evol. Microbiol.">
        <title>The Global Catalogue of Microorganisms (GCM) 10K type strain sequencing project: providing services to taxonomists for standard genome sequencing and annotation.</title>
        <authorList>
            <consortium name="The Broad Institute Genomics Platform"/>
            <consortium name="The Broad Institute Genome Sequencing Center for Infectious Disease"/>
            <person name="Wu L."/>
            <person name="Ma J."/>
        </authorList>
    </citation>
    <scope>NUCLEOTIDE SEQUENCE [LARGE SCALE GENOMIC DNA]</scope>
    <source>
        <strain evidence="3 4">CGMCC 1.12543</strain>
    </source>
</reference>
<comment type="caution">
    <text evidence="3">The sequence shown here is derived from an EMBL/GenBank/DDBJ whole genome shotgun (WGS) entry which is preliminary data.</text>
</comment>
<keyword evidence="2" id="KW-0812">Transmembrane</keyword>
<keyword evidence="2" id="KW-1133">Transmembrane helix</keyword>
<dbReference type="EMBL" id="JBHSQH010000001">
    <property type="protein sequence ID" value="MFC5972712.1"/>
    <property type="molecule type" value="Genomic_DNA"/>
</dbReference>
<evidence type="ECO:0000313" key="3">
    <source>
        <dbReference type="EMBL" id="MFC5972712.1"/>
    </source>
</evidence>
<evidence type="ECO:0000313" key="4">
    <source>
        <dbReference type="Proteomes" id="UP001596099"/>
    </source>
</evidence>
<feature type="transmembrane region" description="Helical" evidence="2">
    <location>
        <begin position="6"/>
        <end position="31"/>
    </location>
</feature>
<feature type="compositionally biased region" description="Low complexity" evidence="1">
    <location>
        <begin position="65"/>
        <end position="85"/>
    </location>
</feature>
<organism evidence="3 4">
    <name type="scientific">Halomarina salina</name>
    <dbReference type="NCBI Taxonomy" id="1872699"/>
    <lineage>
        <taxon>Archaea</taxon>
        <taxon>Methanobacteriati</taxon>
        <taxon>Methanobacteriota</taxon>
        <taxon>Stenosarchaea group</taxon>
        <taxon>Halobacteria</taxon>
        <taxon>Halobacteriales</taxon>
        <taxon>Natronomonadaceae</taxon>
        <taxon>Halomarina</taxon>
    </lineage>
</organism>
<dbReference type="AlphaFoldDB" id="A0ABD5RPY0"/>
<keyword evidence="2" id="KW-0472">Membrane</keyword>
<protein>
    <submittedName>
        <fullName evidence="3">Uncharacterized protein</fullName>
    </submittedName>
</protein>
<evidence type="ECO:0000256" key="2">
    <source>
        <dbReference type="SAM" id="Phobius"/>
    </source>
</evidence>
<feature type="compositionally biased region" description="Basic and acidic residues" evidence="1">
    <location>
        <begin position="86"/>
        <end position="95"/>
    </location>
</feature>
<gene>
    <name evidence="3" type="ORF">ACFPYI_15350</name>
</gene>